<keyword evidence="3" id="KW-1185">Reference proteome</keyword>
<dbReference type="PANTHER" id="PTHR41795:SF1">
    <property type="entry name" value="EXOPOLYSACCHARIDE SYNTHESIS PROTEIN"/>
    <property type="match status" value="1"/>
</dbReference>
<dbReference type="EMBL" id="FPBP01000007">
    <property type="protein sequence ID" value="SFU74178.1"/>
    <property type="molecule type" value="Genomic_DNA"/>
</dbReference>
<dbReference type="PANTHER" id="PTHR41795">
    <property type="entry name" value="EXOPOLYSACCHARIDE SYNTHESIS PROTEIN"/>
    <property type="match status" value="1"/>
</dbReference>
<protein>
    <submittedName>
        <fullName evidence="2">Uncharacterized conserved protein</fullName>
    </submittedName>
</protein>
<proteinExistence type="predicted"/>
<evidence type="ECO:0000256" key="1">
    <source>
        <dbReference type="SAM" id="Phobius"/>
    </source>
</evidence>
<keyword evidence="1" id="KW-1133">Transmembrane helix</keyword>
<dbReference type="Proteomes" id="UP000198693">
    <property type="component" value="Unassembled WGS sequence"/>
</dbReference>
<organism evidence="2 3">
    <name type="scientific">Halomonas korlensis</name>
    <dbReference type="NCBI Taxonomy" id="463301"/>
    <lineage>
        <taxon>Bacteria</taxon>
        <taxon>Pseudomonadati</taxon>
        <taxon>Pseudomonadota</taxon>
        <taxon>Gammaproteobacteria</taxon>
        <taxon>Oceanospirillales</taxon>
        <taxon>Halomonadaceae</taxon>
        <taxon>Halomonas</taxon>
    </lineage>
</organism>
<dbReference type="Pfam" id="PF06055">
    <property type="entry name" value="ExoD"/>
    <property type="match status" value="1"/>
</dbReference>
<keyword evidence="1" id="KW-0812">Transmembrane</keyword>
<dbReference type="RefSeq" id="WP_089795898.1">
    <property type="nucleotide sequence ID" value="NZ_FPBP01000007.1"/>
</dbReference>
<gene>
    <name evidence="2" type="ORF">SAMN04487955_107145</name>
</gene>
<feature type="transmembrane region" description="Helical" evidence="1">
    <location>
        <begin position="66"/>
        <end position="85"/>
    </location>
</feature>
<feature type="transmembrane region" description="Helical" evidence="1">
    <location>
        <begin position="130"/>
        <end position="146"/>
    </location>
</feature>
<reference evidence="3" key="1">
    <citation type="submission" date="2016-10" db="EMBL/GenBank/DDBJ databases">
        <authorList>
            <person name="Varghese N."/>
            <person name="Submissions S."/>
        </authorList>
    </citation>
    <scope>NUCLEOTIDE SEQUENCE [LARGE SCALE GENOMIC DNA]</scope>
    <source>
        <strain evidence="3">CGMCC 1.6981</strain>
    </source>
</reference>
<dbReference type="PIRSF" id="PIRSF033239">
    <property type="entry name" value="ExoD"/>
    <property type="match status" value="1"/>
</dbReference>
<dbReference type="STRING" id="463301.SAMN04487955_107145"/>
<evidence type="ECO:0000313" key="2">
    <source>
        <dbReference type="EMBL" id="SFU74178.1"/>
    </source>
</evidence>
<dbReference type="InterPro" id="IPR010331">
    <property type="entry name" value="ExoD"/>
</dbReference>
<keyword evidence="1" id="KW-0472">Membrane</keyword>
<dbReference type="OrthoDB" id="8635607at2"/>
<feature type="transmembrane region" description="Helical" evidence="1">
    <location>
        <begin position="41"/>
        <end position="60"/>
    </location>
</feature>
<feature type="transmembrane region" description="Helical" evidence="1">
    <location>
        <begin position="177"/>
        <end position="196"/>
    </location>
</feature>
<sequence>MGQTRDPHNLEELIDDIEAIDSPSGRIRFDDVLDATGQRSFGPLLLIAGLITLIPVISGIPGVPTLMALFTLLVCVQLLLGRRTFWLPRWLRERNIEDSKVHKGLRWMRRPARFTDKFLHHRLAVMTGKTGRRLTAVACVLIALVMPPMEFIPFSASLAGAALSLFGLSLMARDGLLALLGFVATFAALLLVFPYVI</sequence>
<dbReference type="AlphaFoldDB" id="A0A1I7IMP0"/>
<accession>A0A1I7IMP0</accession>
<evidence type="ECO:0000313" key="3">
    <source>
        <dbReference type="Proteomes" id="UP000198693"/>
    </source>
</evidence>
<name>A0A1I7IMP0_9GAMM</name>